<comment type="caution">
    <text evidence="1">The sequence shown here is derived from an EMBL/GenBank/DDBJ whole genome shotgun (WGS) entry which is preliminary data.</text>
</comment>
<dbReference type="AlphaFoldDB" id="A0A370H6C8"/>
<accession>A0A370H6C8</accession>
<dbReference type="Proteomes" id="UP000254925">
    <property type="component" value="Unassembled WGS sequence"/>
</dbReference>
<organism evidence="1 2">
    <name type="scientific">Microvirga subterranea</name>
    <dbReference type="NCBI Taxonomy" id="186651"/>
    <lineage>
        <taxon>Bacteria</taxon>
        <taxon>Pseudomonadati</taxon>
        <taxon>Pseudomonadota</taxon>
        <taxon>Alphaproteobacteria</taxon>
        <taxon>Hyphomicrobiales</taxon>
        <taxon>Methylobacteriaceae</taxon>
        <taxon>Microvirga</taxon>
    </lineage>
</organism>
<protein>
    <submittedName>
        <fullName evidence="1">Uncharacterized protein</fullName>
    </submittedName>
</protein>
<dbReference type="RefSeq" id="WP_114773082.1">
    <property type="nucleotide sequence ID" value="NZ_QQBB01000017.1"/>
</dbReference>
<name>A0A370H6C8_9HYPH</name>
<proteinExistence type="predicted"/>
<dbReference type="OrthoDB" id="7679381at2"/>
<gene>
    <name evidence="1" type="ORF">DES45_11735</name>
</gene>
<sequence length="85" mass="9781">MSRRSKLLPIEIFRKVEGPEILKVLGEARQKLCLSQIPFGTPDKLLANDIISRIDDMAEILTGDRKHFHIEVHQVVCRYPANRSE</sequence>
<reference evidence="1 2" key="1">
    <citation type="submission" date="2018-07" db="EMBL/GenBank/DDBJ databases">
        <title>Genomic Encyclopedia of Type Strains, Phase IV (KMG-IV): sequencing the most valuable type-strain genomes for metagenomic binning, comparative biology and taxonomic classification.</title>
        <authorList>
            <person name="Goeker M."/>
        </authorList>
    </citation>
    <scope>NUCLEOTIDE SEQUENCE [LARGE SCALE GENOMIC DNA]</scope>
    <source>
        <strain evidence="1 2">DSM 14364</strain>
    </source>
</reference>
<keyword evidence="2" id="KW-1185">Reference proteome</keyword>
<evidence type="ECO:0000313" key="2">
    <source>
        <dbReference type="Proteomes" id="UP000254925"/>
    </source>
</evidence>
<evidence type="ECO:0000313" key="1">
    <source>
        <dbReference type="EMBL" id="RDI51505.1"/>
    </source>
</evidence>
<dbReference type="EMBL" id="QQBB01000017">
    <property type="protein sequence ID" value="RDI51505.1"/>
    <property type="molecule type" value="Genomic_DNA"/>
</dbReference>